<evidence type="ECO:0008006" key="3">
    <source>
        <dbReference type="Google" id="ProtNLM"/>
    </source>
</evidence>
<name>A0A225NBY3_9RHOB</name>
<evidence type="ECO:0000313" key="1">
    <source>
        <dbReference type="EMBL" id="OWU68404.1"/>
    </source>
</evidence>
<protein>
    <recommendedName>
        <fullName evidence="3">Aminotransferase</fullName>
    </recommendedName>
</protein>
<dbReference type="OrthoDB" id="8955051at2"/>
<dbReference type="AlphaFoldDB" id="A0A225NBY3"/>
<dbReference type="InterPro" id="IPR015422">
    <property type="entry name" value="PyrdxlP-dep_Trfase_small"/>
</dbReference>
<dbReference type="Proteomes" id="UP000215377">
    <property type="component" value="Unassembled WGS sequence"/>
</dbReference>
<reference evidence="1 2" key="1">
    <citation type="submission" date="2013-04" db="EMBL/GenBank/DDBJ databases">
        <title>Oceanicola sp. 22II1-22F33 Genome Sequencing.</title>
        <authorList>
            <person name="Lai Q."/>
            <person name="Li G."/>
            <person name="Shao Z."/>
        </authorList>
    </citation>
    <scope>NUCLEOTIDE SEQUENCE [LARGE SCALE GENOMIC DNA]</scope>
    <source>
        <strain evidence="1 2">22II1-22F33</strain>
    </source>
</reference>
<comment type="caution">
    <text evidence="1">The sequence shown here is derived from an EMBL/GenBank/DDBJ whole genome shotgun (WGS) entry which is preliminary data.</text>
</comment>
<evidence type="ECO:0000313" key="2">
    <source>
        <dbReference type="Proteomes" id="UP000215377"/>
    </source>
</evidence>
<sequence>MSGAGDTAAPLGGFFGLELPDTGAGLWAHWGAARGLAFANATSALAALVRRAAPGAVWFPGFVCAEFTHAVPEGQRRYYAVDEDLGPEAGTLDPAPGDIVVGVNYFGRAAGAAGAAWRARVAAHPRVTFVEDCAQALDTGVAPWGQWRLYSPRKLAGIPDGGLLVPMDGAGGRQVLPPAPEAPPVEAVQAALAAKLARMEHPLDNALWHPMNQAHEAAHAVSGQGMSTLSRRLMGLIDVAAVSARRHENYRVLAEALAPWSVLADPDPAFVPFGFPVRLAPGQRDRVAQALYGQGIFPAVHWRDLPGVPSARDRARAESWLTLPCDQRWSVDDMARMARAFAGAAA</sequence>
<accession>A0A225NBY3</accession>
<proteinExistence type="predicted"/>
<dbReference type="InterPro" id="IPR015424">
    <property type="entry name" value="PyrdxlP-dep_Trfase"/>
</dbReference>
<organism evidence="1 2">
    <name type="scientific">Marinibacterium profundimaris</name>
    <dbReference type="NCBI Taxonomy" id="1679460"/>
    <lineage>
        <taxon>Bacteria</taxon>
        <taxon>Pseudomonadati</taxon>
        <taxon>Pseudomonadota</taxon>
        <taxon>Alphaproteobacteria</taxon>
        <taxon>Rhodobacterales</taxon>
        <taxon>Paracoccaceae</taxon>
        <taxon>Marinibacterium</taxon>
    </lineage>
</organism>
<gene>
    <name evidence="1" type="ORF">ATO3_24280</name>
</gene>
<dbReference type="EMBL" id="AQQR01000021">
    <property type="protein sequence ID" value="OWU68404.1"/>
    <property type="molecule type" value="Genomic_DNA"/>
</dbReference>
<dbReference type="SUPFAM" id="SSF53383">
    <property type="entry name" value="PLP-dependent transferases"/>
    <property type="match status" value="1"/>
</dbReference>
<dbReference type="Gene3D" id="3.90.1150.10">
    <property type="entry name" value="Aspartate Aminotransferase, domain 1"/>
    <property type="match status" value="1"/>
</dbReference>
<keyword evidence="2" id="KW-1185">Reference proteome</keyword>
<dbReference type="RefSeq" id="WP_088652488.1">
    <property type="nucleotide sequence ID" value="NZ_AQQR01000021.1"/>
</dbReference>